<evidence type="ECO:0000313" key="1">
    <source>
        <dbReference type="EMBL" id="UUN99386.1"/>
    </source>
</evidence>
<gene>
    <name evidence="1" type="ORF">I9054_008035</name>
</gene>
<organism evidence="1 2">
    <name type="scientific">Acinetobacter bereziniae</name>
    <name type="common">Acinetobacter genomosp. 10</name>
    <dbReference type="NCBI Taxonomy" id="106648"/>
    <lineage>
        <taxon>Bacteria</taxon>
        <taxon>Pseudomonadati</taxon>
        <taxon>Pseudomonadota</taxon>
        <taxon>Gammaproteobacteria</taxon>
        <taxon>Moraxellales</taxon>
        <taxon>Moraxellaceae</taxon>
        <taxon>Acinetobacter</taxon>
    </lineage>
</organism>
<protein>
    <submittedName>
        <fullName evidence="1">Uncharacterized protein</fullName>
    </submittedName>
</protein>
<dbReference type="EMBL" id="CP092085">
    <property type="protein sequence ID" value="UUN99386.1"/>
    <property type="molecule type" value="Genomic_DNA"/>
</dbReference>
<accession>A0A8I1DGG8</accession>
<proteinExistence type="predicted"/>
<dbReference type="RefSeq" id="WP_198114400.1">
    <property type="nucleotide sequence ID" value="NZ_CP092085.1"/>
</dbReference>
<reference evidence="1" key="1">
    <citation type="submission" date="2022-02" db="EMBL/GenBank/DDBJ databases">
        <title>Characterization of Tn125 harboring carbapenem-resistant Acinetobacter bereziniae clinical isolates.</title>
        <authorList>
            <person name="Wong N.-K."/>
            <person name="Pan Q."/>
        </authorList>
    </citation>
    <scope>NUCLEOTIDE SEQUENCE</scope>
    <source>
        <strain evidence="1">GD03393</strain>
    </source>
</reference>
<name>A0A8I1DGG8_ACIBZ</name>
<dbReference type="Proteomes" id="UP000644140">
    <property type="component" value="Chromosome"/>
</dbReference>
<evidence type="ECO:0000313" key="2">
    <source>
        <dbReference type="Proteomes" id="UP000644140"/>
    </source>
</evidence>
<dbReference type="AlphaFoldDB" id="A0A8I1DGG8"/>
<sequence>MNKYVSYIVLNTQLLIGFIFSYNFIDRALIKENFFIYILLVFICSNILFFMGNFIKYFSVKAFLSIFISIFFITLIVLKFNKPEMELRPIDYALVMGYLIVILKLYITTPIVLIIEILLKKKYKF</sequence>